<feature type="domain" description="4Fe-4S ferredoxin-type" evidence="9">
    <location>
        <begin position="618"/>
        <end position="647"/>
    </location>
</feature>
<evidence type="ECO:0000256" key="2">
    <source>
        <dbReference type="ARBA" id="ARBA00006561"/>
    </source>
</evidence>
<dbReference type="Gene3D" id="3.30.70.3270">
    <property type="match status" value="1"/>
</dbReference>
<dbReference type="Pfam" id="PF12838">
    <property type="entry name" value="Fer4_7"/>
    <property type="match status" value="1"/>
</dbReference>
<reference evidence="10" key="1">
    <citation type="journal article" date="2015" name="Nature">
        <title>Complex archaea that bridge the gap between prokaryotes and eukaryotes.</title>
        <authorList>
            <person name="Spang A."/>
            <person name="Saw J.H."/>
            <person name="Jorgensen S.L."/>
            <person name="Zaremba-Niedzwiedzka K."/>
            <person name="Martijn J."/>
            <person name="Lind A.E."/>
            <person name="van Eijk R."/>
            <person name="Schleper C."/>
            <person name="Guy L."/>
            <person name="Ettema T.J."/>
        </authorList>
    </citation>
    <scope>NUCLEOTIDE SEQUENCE</scope>
</reference>
<keyword evidence="6" id="KW-0560">Oxidoreductase</keyword>
<comment type="cofactor">
    <cofactor evidence="1">
        <name>FAD</name>
        <dbReference type="ChEBI" id="CHEBI:57692"/>
    </cofactor>
</comment>
<dbReference type="PANTHER" id="PTHR43498">
    <property type="entry name" value="FERREDOXIN:COB-COM HETERODISULFIDE REDUCTASE SUBUNIT A"/>
    <property type="match status" value="1"/>
</dbReference>
<proteinExistence type="inferred from homology"/>
<evidence type="ECO:0000256" key="6">
    <source>
        <dbReference type="ARBA" id="ARBA00023002"/>
    </source>
</evidence>
<keyword evidence="5" id="KW-0285">Flavoprotein</keyword>
<dbReference type="Gene3D" id="3.30.70.20">
    <property type="match status" value="1"/>
</dbReference>
<keyword evidence="3" id="KW-0004">4Fe-4S</keyword>
<keyword evidence="7" id="KW-0408">Iron</keyword>
<dbReference type="PANTHER" id="PTHR43498:SF1">
    <property type="entry name" value="COB--COM HETERODISULFIDE REDUCTASE IRON-SULFUR SUBUNIT A"/>
    <property type="match status" value="1"/>
</dbReference>
<dbReference type="GO" id="GO:0046872">
    <property type="term" value="F:metal ion binding"/>
    <property type="evidence" value="ECO:0007669"/>
    <property type="project" value="UniProtKB-KW"/>
</dbReference>
<dbReference type="GO" id="GO:0051539">
    <property type="term" value="F:4 iron, 4 sulfur cluster binding"/>
    <property type="evidence" value="ECO:0007669"/>
    <property type="project" value="UniProtKB-KW"/>
</dbReference>
<feature type="domain" description="4Fe-4S ferredoxin-type" evidence="9">
    <location>
        <begin position="296"/>
        <end position="325"/>
    </location>
</feature>
<evidence type="ECO:0000256" key="7">
    <source>
        <dbReference type="ARBA" id="ARBA00023004"/>
    </source>
</evidence>
<evidence type="ECO:0000256" key="3">
    <source>
        <dbReference type="ARBA" id="ARBA00022485"/>
    </source>
</evidence>
<comment type="similarity">
    <text evidence="2">Belongs to the HdrA family.</text>
</comment>
<dbReference type="AlphaFoldDB" id="A0A0F9QR84"/>
<dbReference type="PROSITE" id="PS00198">
    <property type="entry name" value="4FE4S_FER_1"/>
    <property type="match status" value="3"/>
</dbReference>
<keyword evidence="4" id="KW-0479">Metal-binding</keyword>
<evidence type="ECO:0000313" key="10">
    <source>
        <dbReference type="EMBL" id="KKN15681.1"/>
    </source>
</evidence>
<keyword evidence="5" id="KW-0274">FAD</keyword>
<dbReference type="Pfam" id="PF13534">
    <property type="entry name" value="Fer4_17"/>
    <property type="match status" value="1"/>
</dbReference>
<dbReference type="SUPFAM" id="SSF51905">
    <property type="entry name" value="FAD/NAD(P)-binding domain"/>
    <property type="match status" value="1"/>
</dbReference>
<dbReference type="Pfam" id="PF13450">
    <property type="entry name" value="NAD_binding_8"/>
    <property type="match status" value="1"/>
</dbReference>
<gene>
    <name evidence="10" type="ORF">LCGC14_0983520</name>
</gene>
<feature type="domain" description="4Fe-4S ferredoxin-type" evidence="9">
    <location>
        <begin position="587"/>
        <end position="616"/>
    </location>
</feature>
<dbReference type="GO" id="GO:0016491">
    <property type="term" value="F:oxidoreductase activity"/>
    <property type="evidence" value="ECO:0007669"/>
    <property type="project" value="UniProtKB-KW"/>
</dbReference>
<feature type="domain" description="4Fe-4S ferredoxin-type" evidence="9">
    <location>
        <begin position="249"/>
        <end position="279"/>
    </location>
</feature>
<comment type="caution">
    <text evidence="10">The sequence shown here is derived from an EMBL/GenBank/DDBJ whole genome shotgun (WGS) entry which is preliminary data.</text>
</comment>
<evidence type="ECO:0000256" key="5">
    <source>
        <dbReference type="ARBA" id="ARBA00022827"/>
    </source>
</evidence>
<dbReference type="Gene3D" id="3.40.50.720">
    <property type="entry name" value="NAD(P)-binding Rossmann-like Domain"/>
    <property type="match status" value="1"/>
</dbReference>
<dbReference type="EMBL" id="LAZR01003688">
    <property type="protein sequence ID" value="KKN15681.1"/>
    <property type="molecule type" value="Genomic_DNA"/>
</dbReference>
<dbReference type="InterPro" id="IPR039650">
    <property type="entry name" value="HdrA-like"/>
</dbReference>
<evidence type="ECO:0000259" key="9">
    <source>
        <dbReference type="PROSITE" id="PS51379"/>
    </source>
</evidence>
<sequence length="669" mass="73475">MTESKKEIKITGREIPKIGVYVCWCGINIGGIVDVPKLVEYAKTLPNVVVGKEYKFFCSDVGQTMIQEDIEAGLINRVVVAACSPRMHEPTFRRACQEAGLNQFLFEQANIREHCTWVNASDIPGATEIAKDHIRMAVAKASKLMPLEVTKVKVEPSCLIVGAGIAGMNAALDLGNSGYKVYLVERLPTIGGHMAQLDKTFPTMDCSACTITPRMTDVARNPNIELLTYSEVKSIDGFVGNFDVKITKKPHYIDQNTCNGCGDCAEVCPVVCGNEFDLGMKPRKSAYLSFPQAVPGGYTIDMDSCILCGLCAEACEPKSVNYDDKPEIIEIKVGTIILATGYDPFNPTKLKQYGYGKYPDVITGFQMERLLSSFGPTEGKVKRPSDLKEPETVVFQQCVGSRDFSSTGNKYCSRVCCMYATKQARQYKEKHPEAKIYIFYMDIRAFGKGYEEFYESAGKDYGVTYVRGRISEVFEDEDHNIIIRAEDTLLQRKIELKTDMFVLSIGLEACSDMEDVARIFNVQRTDDGFLMEAHPKLRPVDTLTEGIFIAGTVQGPKDIPDAVAQAKGAASGAATLMAKGEVEIEPYYSKVLSYRCAGCKSCLDLCAFSAISFNKFEKVAVINEILCKGCGTCVAACPSEAIVQNQFGDTQILAMIETAIQQETKAGGA</sequence>
<organism evidence="10">
    <name type="scientific">marine sediment metagenome</name>
    <dbReference type="NCBI Taxonomy" id="412755"/>
    <lineage>
        <taxon>unclassified sequences</taxon>
        <taxon>metagenomes</taxon>
        <taxon>ecological metagenomes</taxon>
    </lineage>
</organism>
<evidence type="ECO:0000256" key="1">
    <source>
        <dbReference type="ARBA" id="ARBA00001974"/>
    </source>
</evidence>
<name>A0A0F9QR84_9ZZZZ</name>
<dbReference type="PROSITE" id="PS51379">
    <property type="entry name" value="4FE4S_FER_2"/>
    <property type="match status" value="4"/>
</dbReference>
<dbReference type="InterPro" id="IPR036188">
    <property type="entry name" value="FAD/NAD-bd_sf"/>
</dbReference>
<evidence type="ECO:0000256" key="8">
    <source>
        <dbReference type="ARBA" id="ARBA00023014"/>
    </source>
</evidence>
<accession>A0A0F9QR84</accession>
<dbReference type="InterPro" id="IPR017896">
    <property type="entry name" value="4Fe4S_Fe-S-bd"/>
</dbReference>
<keyword evidence="8" id="KW-0411">Iron-sulfur</keyword>
<dbReference type="InterPro" id="IPR017900">
    <property type="entry name" value="4Fe4S_Fe_S_CS"/>
</dbReference>
<evidence type="ECO:0000256" key="4">
    <source>
        <dbReference type="ARBA" id="ARBA00022723"/>
    </source>
</evidence>
<dbReference type="SUPFAM" id="SSF54862">
    <property type="entry name" value="4Fe-4S ferredoxins"/>
    <property type="match status" value="1"/>
</dbReference>
<protein>
    <recommendedName>
        <fullName evidence="9">4Fe-4S ferredoxin-type domain-containing protein</fullName>
    </recommendedName>
</protein>